<evidence type="ECO:0000259" key="1">
    <source>
        <dbReference type="Pfam" id="PF00188"/>
    </source>
</evidence>
<organism evidence="2 3">
    <name type="scientific">Paracerasibacillus soli</name>
    <dbReference type="NCBI Taxonomy" id="480284"/>
    <lineage>
        <taxon>Bacteria</taxon>
        <taxon>Bacillati</taxon>
        <taxon>Bacillota</taxon>
        <taxon>Bacilli</taxon>
        <taxon>Bacillales</taxon>
        <taxon>Bacillaceae</taxon>
        <taxon>Paracerasibacillus</taxon>
    </lineage>
</organism>
<evidence type="ECO:0000313" key="3">
    <source>
        <dbReference type="Proteomes" id="UP001275315"/>
    </source>
</evidence>
<comment type="caution">
    <text evidence="2">The sequence shown here is derived from an EMBL/GenBank/DDBJ whole genome shotgun (WGS) entry which is preliminary data.</text>
</comment>
<sequence length="67" mass="7760">MFDLTNAERVRRGLSALTWDDAVRDTARHHSADMAEHHYFSHTNLEGLSPFDRMERDGITYRIAGKI</sequence>
<keyword evidence="3" id="KW-1185">Reference proteome</keyword>
<feature type="domain" description="SCP" evidence="1">
    <location>
        <begin position="2"/>
        <end position="58"/>
    </location>
</feature>
<accession>A0ABU5CS28</accession>
<protein>
    <submittedName>
        <fullName evidence="2">CAP domain-containing protein</fullName>
    </submittedName>
</protein>
<dbReference type="InterPro" id="IPR014044">
    <property type="entry name" value="CAP_dom"/>
</dbReference>
<dbReference type="Pfam" id="PF00188">
    <property type="entry name" value="CAP"/>
    <property type="match status" value="1"/>
</dbReference>
<dbReference type="PANTHER" id="PTHR31157:SF1">
    <property type="entry name" value="SCP DOMAIN-CONTAINING PROTEIN"/>
    <property type="match status" value="1"/>
</dbReference>
<dbReference type="Gene3D" id="3.40.33.10">
    <property type="entry name" value="CAP"/>
    <property type="match status" value="1"/>
</dbReference>
<dbReference type="Proteomes" id="UP001275315">
    <property type="component" value="Unassembled WGS sequence"/>
</dbReference>
<dbReference type="InterPro" id="IPR035940">
    <property type="entry name" value="CAP_sf"/>
</dbReference>
<name>A0ABU5CS28_9BACI</name>
<dbReference type="SUPFAM" id="SSF55797">
    <property type="entry name" value="PR-1-like"/>
    <property type="match status" value="1"/>
</dbReference>
<reference evidence="2 3" key="1">
    <citation type="submission" date="2023-10" db="EMBL/GenBank/DDBJ databases">
        <title>Virgibacillus soli CC-YMP-6 genome.</title>
        <authorList>
            <person name="Miliotis G."/>
            <person name="Sengupta P."/>
            <person name="Hameed A."/>
            <person name="Chuvochina M."/>
            <person name="Mcdonagh F."/>
            <person name="Simpson A.C."/>
            <person name="Singh N.K."/>
            <person name="Rekha P.D."/>
            <person name="Raman K."/>
            <person name="Hugenholtz P."/>
            <person name="Venkateswaran K."/>
        </authorList>
    </citation>
    <scope>NUCLEOTIDE SEQUENCE [LARGE SCALE GENOMIC DNA]</scope>
    <source>
        <strain evidence="2 3">CC-YMP-6</strain>
    </source>
</reference>
<gene>
    <name evidence="2" type="ORF">RWD45_11930</name>
</gene>
<dbReference type="EMBL" id="JAWDIQ010000002">
    <property type="protein sequence ID" value="MDY0409141.1"/>
    <property type="molecule type" value="Genomic_DNA"/>
</dbReference>
<dbReference type="PANTHER" id="PTHR31157">
    <property type="entry name" value="SCP DOMAIN-CONTAINING PROTEIN"/>
    <property type="match status" value="1"/>
</dbReference>
<evidence type="ECO:0000313" key="2">
    <source>
        <dbReference type="EMBL" id="MDY0409141.1"/>
    </source>
</evidence>
<proteinExistence type="predicted"/>
<dbReference type="CDD" id="cd05379">
    <property type="entry name" value="CAP_bacterial"/>
    <property type="match status" value="1"/>
</dbReference>
<dbReference type="RefSeq" id="WP_320379953.1">
    <property type="nucleotide sequence ID" value="NZ_JAWDIQ010000002.1"/>
</dbReference>